<dbReference type="RefSeq" id="WP_226952969.1">
    <property type="nucleotide sequence ID" value="NZ_JACDXW010000001.1"/>
</dbReference>
<accession>A0ABS8C9N7</accession>
<dbReference type="Gene3D" id="3.40.30.10">
    <property type="entry name" value="Glutaredoxin"/>
    <property type="match status" value="1"/>
</dbReference>
<keyword evidence="1" id="KW-1133">Transmembrane helix</keyword>
<evidence type="ECO:0000313" key="2">
    <source>
        <dbReference type="EMBL" id="MCB5362745.1"/>
    </source>
</evidence>
<name>A0ABS8C9N7_9BURK</name>
<evidence type="ECO:0008006" key="4">
    <source>
        <dbReference type="Google" id="ProtNLM"/>
    </source>
</evidence>
<keyword evidence="1" id="KW-0812">Transmembrane</keyword>
<keyword evidence="1" id="KW-0472">Membrane</keyword>
<comment type="caution">
    <text evidence="2">The sequence shown here is derived from an EMBL/GenBank/DDBJ whole genome shotgun (WGS) entry which is preliminary data.</text>
</comment>
<dbReference type="EMBL" id="JACDXW010000001">
    <property type="protein sequence ID" value="MCB5362745.1"/>
    <property type="molecule type" value="Genomic_DNA"/>
</dbReference>
<reference evidence="2 3" key="1">
    <citation type="submission" date="2020-07" db="EMBL/GenBank/DDBJ databases">
        <title>Pusillimonas sp. nov., isolated from poultry manure in Taiwan.</title>
        <authorList>
            <person name="Lin S.-Y."/>
            <person name="Tang Y.-S."/>
            <person name="Young C.-C."/>
        </authorList>
    </citation>
    <scope>NUCLEOTIDE SEQUENCE [LARGE SCALE GENOMIC DNA]</scope>
    <source>
        <strain evidence="2 3">CC-YST705</strain>
    </source>
</reference>
<gene>
    <name evidence="2" type="ORF">H0484_03115</name>
</gene>
<organism evidence="2 3">
    <name type="scientific">Mesopusillimonas faecipullorum</name>
    <dbReference type="NCBI Taxonomy" id="2755040"/>
    <lineage>
        <taxon>Bacteria</taxon>
        <taxon>Pseudomonadati</taxon>
        <taxon>Pseudomonadota</taxon>
        <taxon>Betaproteobacteria</taxon>
        <taxon>Burkholderiales</taxon>
        <taxon>Alcaligenaceae</taxon>
        <taxon>Mesopusillimonas</taxon>
    </lineage>
</organism>
<dbReference type="SUPFAM" id="SSF52833">
    <property type="entry name" value="Thioredoxin-like"/>
    <property type="match status" value="1"/>
</dbReference>
<sequence>MASPSHSAAPARKRSLLPVVGVLVVCLAPLLLAFLAYFLPDTFFRPEGSSNYGTLIEPQRPVPAAEALGLATLDGEPFDLKSLAGKWVLATADVAECPESCATKLFILRNSHATQGKNVDRLRRVWFVLDDGPVPEKVLEAYQGAVMVRVDPSKLAAFVAPDASPADLQQALREPMWIIDPLGNLMMSYSTDSDPMRVRKDISKLLFNSRIG</sequence>
<dbReference type="InterPro" id="IPR036249">
    <property type="entry name" value="Thioredoxin-like_sf"/>
</dbReference>
<keyword evidence="3" id="KW-1185">Reference proteome</keyword>
<feature type="transmembrane region" description="Helical" evidence="1">
    <location>
        <begin position="16"/>
        <end position="39"/>
    </location>
</feature>
<dbReference type="Proteomes" id="UP000776983">
    <property type="component" value="Unassembled WGS sequence"/>
</dbReference>
<evidence type="ECO:0000256" key="1">
    <source>
        <dbReference type="SAM" id="Phobius"/>
    </source>
</evidence>
<protein>
    <recommendedName>
        <fullName evidence="4">Cytochrome C oxidase subunit I</fullName>
    </recommendedName>
</protein>
<proteinExistence type="predicted"/>
<evidence type="ECO:0000313" key="3">
    <source>
        <dbReference type="Proteomes" id="UP000776983"/>
    </source>
</evidence>